<organism evidence="1 2">
    <name type="scientific">Methanobrevibacter arboriphilus</name>
    <dbReference type="NCBI Taxonomy" id="39441"/>
    <lineage>
        <taxon>Archaea</taxon>
        <taxon>Methanobacteriati</taxon>
        <taxon>Methanobacteriota</taxon>
        <taxon>Methanomada group</taxon>
        <taxon>Methanobacteria</taxon>
        <taxon>Methanobacteriales</taxon>
        <taxon>Methanobacteriaceae</taxon>
        <taxon>Methanobrevibacter</taxon>
    </lineage>
</organism>
<protein>
    <recommendedName>
        <fullName evidence="3">B12-binding domain-containing protein</fullName>
    </recommendedName>
</protein>
<proteinExistence type="predicted"/>
<reference evidence="1" key="1">
    <citation type="submission" date="2020-10" db="EMBL/GenBank/DDBJ databases">
        <title>Dehalococcoides mccartyi of a TCE/Cr reducing biochatode.</title>
        <authorList>
            <person name="Matturro B."/>
        </authorList>
    </citation>
    <scope>NUCLEOTIDE SEQUENCE</scope>
    <source>
        <strain evidence="1">Bin4</strain>
    </source>
</reference>
<evidence type="ECO:0000313" key="2">
    <source>
        <dbReference type="Proteomes" id="UP000658733"/>
    </source>
</evidence>
<sequence>MKILMVYPSHSWYMRIYRKIKKIPNSSLGTKHGIGYIINYAKSNDEIVDFLELESVSWKEFKRIVKNYDIVGYSIISMNYIIAMKAIKINKEENPNVTIIVGGGRSFSFY</sequence>
<dbReference type="AlphaFoldDB" id="A0A843AMD9"/>
<dbReference type="Proteomes" id="UP000658733">
    <property type="component" value="Unassembled WGS sequence"/>
</dbReference>
<comment type="caution">
    <text evidence="1">The sequence shown here is derived from an EMBL/GenBank/DDBJ whole genome shotgun (WGS) entry which is preliminary data.</text>
</comment>
<evidence type="ECO:0000313" key="1">
    <source>
        <dbReference type="EMBL" id="MBF4468489.1"/>
    </source>
</evidence>
<dbReference type="RefSeq" id="WP_278522325.1">
    <property type="nucleotide sequence ID" value="NZ_JADIIN010000027.1"/>
</dbReference>
<dbReference type="Gene3D" id="3.40.50.280">
    <property type="entry name" value="Cobalamin-binding domain"/>
    <property type="match status" value="1"/>
</dbReference>
<dbReference type="EMBL" id="JADIIN010000027">
    <property type="protein sequence ID" value="MBF4468489.1"/>
    <property type="molecule type" value="Genomic_DNA"/>
</dbReference>
<accession>A0A843AMD9</accession>
<evidence type="ECO:0008006" key="3">
    <source>
        <dbReference type="Google" id="ProtNLM"/>
    </source>
</evidence>
<name>A0A843AMD9_METAZ</name>
<gene>
    <name evidence="1" type="ORF">ISP01_03715</name>
</gene>